<sequence>MKTLLERLRDETRLQHEQTEQLLYTSELRGGTLSAEQYVHLLLTHLAFHQALEGAISEYPDFFEPYEPQKRRKTPWLLADLTTLGVPLPTTTPVFAGWSPEDLLGAAYVGEGSMLGGKTVWHYLQQNPALQPLLVQARFYRGYGAETGPNWRAFGQFAMERGAGLEDRVVAAAGRAFTTYQQLFRQRQPEANRYALS</sequence>
<dbReference type="AlphaFoldDB" id="I2GC01"/>
<dbReference type="GO" id="GO:0006788">
    <property type="term" value="P:heme oxidation"/>
    <property type="evidence" value="ECO:0007669"/>
    <property type="project" value="InterPro"/>
</dbReference>
<protein>
    <submittedName>
        <fullName evidence="1">Heme oxygenase-like protein</fullName>
    </submittedName>
</protein>
<comment type="caution">
    <text evidence="1">The sequence shown here is derived from an EMBL/GenBank/DDBJ whole genome shotgun (WGS) entry which is preliminary data.</text>
</comment>
<evidence type="ECO:0000313" key="2">
    <source>
        <dbReference type="Proteomes" id="UP000009309"/>
    </source>
</evidence>
<dbReference type="Proteomes" id="UP000009309">
    <property type="component" value="Unassembled WGS sequence"/>
</dbReference>
<proteinExistence type="predicted"/>
<dbReference type="InterPro" id="IPR016053">
    <property type="entry name" value="Haem_Oase-like"/>
</dbReference>
<evidence type="ECO:0000313" key="1">
    <source>
        <dbReference type="EMBL" id="CCH51425.1"/>
    </source>
</evidence>
<dbReference type="CDD" id="cd19166">
    <property type="entry name" value="HemeO-bac"/>
    <property type="match status" value="1"/>
</dbReference>
<dbReference type="SUPFAM" id="SSF48613">
    <property type="entry name" value="Heme oxygenase-like"/>
    <property type="match status" value="1"/>
</dbReference>
<dbReference type="InterPro" id="IPR016084">
    <property type="entry name" value="Haem_Oase-like_multi-hlx"/>
</dbReference>
<dbReference type="GO" id="GO:0004392">
    <property type="term" value="F:heme oxygenase (decyclizing) activity"/>
    <property type="evidence" value="ECO:0007669"/>
    <property type="project" value="InterPro"/>
</dbReference>
<gene>
    <name evidence="1" type="ORF">BN8_00348</name>
</gene>
<dbReference type="Pfam" id="PF01126">
    <property type="entry name" value="Heme_oxygenase"/>
    <property type="match status" value="1"/>
</dbReference>
<dbReference type="Gene3D" id="1.20.910.10">
    <property type="entry name" value="Heme oxygenase-like"/>
    <property type="match status" value="1"/>
</dbReference>
<dbReference type="STRING" id="1185876.BN8_00348"/>
<name>I2GC01_9BACT</name>
<organism evidence="1 2">
    <name type="scientific">Fibrisoma limi BUZ 3</name>
    <dbReference type="NCBI Taxonomy" id="1185876"/>
    <lineage>
        <taxon>Bacteria</taxon>
        <taxon>Pseudomonadati</taxon>
        <taxon>Bacteroidota</taxon>
        <taxon>Cytophagia</taxon>
        <taxon>Cytophagales</taxon>
        <taxon>Spirosomataceae</taxon>
        <taxon>Fibrisoma</taxon>
    </lineage>
</organism>
<dbReference type="OrthoDB" id="114943at2"/>
<accession>I2GC01</accession>
<dbReference type="EMBL" id="CAIT01000004">
    <property type="protein sequence ID" value="CCH51425.1"/>
    <property type="molecule type" value="Genomic_DNA"/>
</dbReference>
<dbReference type="eggNOG" id="COG3230">
    <property type="taxonomic scope" value="Bacteria"/>
</dbReference>
<reference evidence="1 2" key="1">
    <citation type="journal article" date="2012" name="J. Bacteriol.">
        <title>Genome Sequence of the Filamentous Bacterium Fibrisoma limi BUZ 3T.</title>
        <authorList>
            <person name="Filippini M."/>
            <person name="Qi W."/>
            <person name="Jaenicke S."/>
            <person name="Goesmann A."/>
            <person name="Smits T.H."/>
            <person name="Bagheri H.C."/>
        </authorList>
    </citation>
    <scope>NUCLEOTIDE SEQUENCE [LARGE SCALE GENOMIC DNA]</scope>
    <source>
        <strain evidence="2">BUZ 3T</strain>
    </source>
</reference>
<keyword evidence="2" id="KW-1185">Reference proteome</keyword>
<dbReference type="RefSeq" id="WP_009280013.1">
    <property type="nucleotide sequence ID" value="NZ_CAIT01000004.1"/>
</dbReference>